<evidence type="ECO:0000313" key="2">
    <source>
        <dbReference type="Proteomes" id="UP001604277"/>
    </source>
</evidence>
<protein>
    <submittedName>
        <fullName evidence="1">Uncharacterized protein</fullName>
    </submittedName>
</protein>
<keyword evidence="2" id="KW-1185">Reference proteome</keyword>
<dbReference type="EMBL" id="JBFOLJ010000010">
    <property type="protein sequence ID" value="KAL2501785.1"/>
    <property type="molecule type" value="Genomic_DNA"/>
</dbReference>
<name>A0ABD1SM35_9LAMI</name>
<dbReference type="AlphaFoldDB" id="A0ABD1SM35"/>
<sequence>MGAINEYSISDLNTPVDGGYDYERTSILKEKCQKFAEKKVLKKDITQYSVNYSRELRGLEGLLYIKDCSIHSFCYAILLRGMYNSSMPEYTSVFMGLVKLKIVEIKPIISS</sequence>
<gene>
    <name evidence="1" type="ORF">Fot_35633</name>
</gene>
<proteinExistence type="predicted"/>
<reference evidence="2" key="1">
    <citation type="submission" date="2024-07" db="EMBL/GenBank/DDBJ databases">
        <title>Two chromosome-level genome assemblies of Korean endemic species Abeliophyllum distichum and Forsythia ovata (Oleaceae).</title>
        <authorList>
            <person name="Jang H."/>
        </authorList>
    </citation>
    <scope>NUCLEOTIDE SEQUENCE [LARGE SCALE GENOMIC DNA]</scope>
</reference>
<organism evidence="1 2">
    <name type="scientific">Forsythia ovata</name>
    <dbReference type="NCBI Taxonomy" id="205694"/>
    <lineage>
        <taxon>Eukaryota</taxon>
        <taxon>Viridiplantae</taxon>
        <taxon>Streptophyta</taxon>
        <taxon>Embryophyta</taxon>
        <taxon>Tracheophyta</taxon>
        <taxon>Spermatophyta</taxon>
        <taxon>Magnoliopsida</taxon>
        <taxon>eudicotyledons</taxon>
        <taxon>Gunneridae</taxon>
        <taxon>Pentapetalae</taxon>
        <taxon>asterids</taxon>
        <taxon>lamiids</taxon>
        <taxon>Lamiales</taxon>
        <taxon>Oleaceae</taxon>
        <taxon>Forsythieae</taxon>
        <taxon>Forsythia</taxon>
    </lineage>
</organism>
<evidence type="ECO:0000313" key="1">
    <source>
        <dbReference type="EMBL" id="KAL2501785.1"/>
    </source>
</evidence>
<accession>A0ABD1SM35</accession>
<dbReference type="Proteomes" id="UP001604277">
    <property type="component" value="Unassembled WGS sequence"/>
</dbReference>
<comment type="caution">
    <text evidence="1">The sequence shown here is derived from an EMBL/GenBank/DDBJ whole genome shotgun (WGS) entry which is preliminary data.</text>
</comment>